<accession>T0Q3F5</accession>
<dbReference type="GO" id="GO:0006508">
    <property type="term" value="P:proteolysis"/>
    <property type="evidence" value="ECO:0007669"/>
    <property type="project" value="InterPro"/>
</dbReference>
<dbReference type="GO" id="GO:0004252">
    <property type="term" value="F:serine-type endopeptidase activity"/>
    <property type="evidence" value="ECO:0007669"/>
    <property type="project" value="InterPro"/>
</dbReference>
<dbReference type="SUPFAM" id="SSF50494">
    <property type="entry name" value="Trypsin-like serine proteases"/>
    <property type="match status" value="1"/>
</dbReference>
<keyword evidence="3" id="KW-0472">Membrane</keyword>
<evidence type="ECO:0000256" key="3">
    <source>
        <dbReference type="SAM" id="Phobius"/>
    </source>
</evidence>
<keyword evidence="3" id="KW-1133">Transmembrane helix</keyword>
<evidence type="ECO:0000313" key="5">
    <source>
        <dbReference type="EMBL" id="EQC29101.1"/>
    </source>
</evidence>
<dbReference type="InterPro" id="IPR009003">
    <property type="entry name" value="Peptidase_S1_PA"/>
</dbReference>
<dbReference type="InterPro" id="IPR001254">
    <property type="entry name" value="Trypsin_dom"/>
</dbReference>
<feature type="transmembrane region" description="Helical" evidence="3">
    <location>
        <begin position="277"/>
        <end position="297"/>
    </location>
</feature>
<dbReference type="Proteomes" id="UP000030762">
    <property type="component" value="Unassembled WGS sequence"/>
</dbReference>
<evidence type="ECO:0000256" key="1">
    <source>
        <dbReference type="ARBA" id="ARBA00023026"/>
    </source>
</evidence>
<evidence type="ECO:0000313" key="6">
    <source>
        <dbReference type="Proteomes" id="UP000030762"/>
    </source>
</evidence>
<dbReference type="EMBL" id="JH767187">
    <property type="protein sequence ID" value="EQC29101.1"/>
    <property type="molecule type" value="Genomic_DNA"/>
</dbReference>
<evidence type="ECO:0000256" key="2">
    <source>
        <dbReference type="SAM" id="MobiDB-lite"/>
    </source>
</evidence>
<dbReference type="Gene3D" id="2.40.10.10">
    <property type="entry name" value="Trypsin-like serine proteases"/>
    <property type="match status" value="1"/>
</dbReference>
<evidence type="ECO:0000259" key="4">
    <source>
        <dbReference type="Pfam" id="PF00089"/>
    </source>
</evidence>
<dbReference type="OMA" id="FMTYEIN"/>
<dbReference type="RefSeq" id="XP_008617436.1">
    <property type="nucleotide sequence ID" value="XM_008619214.1"/>
</dbReference>
<feature type="domain" description="Peptidase S1" evidence="4">
    <location>
        <begin position="25"/>
        <end position="146"/>
    </location>
</feature>
<dbReference type="GeneID" id="19953859"/>
<dbReference type="eggNOG" id="ENOG502SCHB">
    <property type="taxonomic scope" value="Eukaryota"/>
</dbReference>
<dbReference type="VEuPathDB" id="FungiDB:SDRG_13132"/>
<proteinExistence type="predicted"/>
<gene>
    <name evidence="5" type="ORF">SDRG_13132</name>
</gene>
<organism evidence="5 6">
    <name type="scientific">Saprolegnia diclina (strain VS20)</name>
    <dbReference type="NCBI Taxonomy" id="1156394"/>
    <lineage>
        <taxon>Eukaryota</taxon>
        <taxon>Sar</taxon>
        <taxon>Stramenopiles</taxon>
        <taxon>Oomycota</taxon>
        <taxon>Saprolegniomycetes</taxon>
        <taxon>Saprolegniales</taxon>
        <taxon>Saprolegniaceae</taxon>
        <taxon>Saprolegnia</taxon>
    </lineage>
</organism>
<protein>
    <recommendedName>
        <fullName evidence="4">Peptidase S1 domain-containing protein</fullName>
    </recommendedName>
</protein>
<dbReference type="Pfam" id="PF00089">
    <property type="entry name" value="Trypsin"/>
    <property type="match status" value="1"/>
</dbReference>
<dbReference type="AlphaFoldDB" id="T0Q3F5"/>
<reference evidence="5 6" key="1">
    <citation type="submission" date="2012-04" db="EMBL/GenBank/DDBJ databases">
        <title>The Genome Sequence of Saprolegnia declina VS20.</title>
        <authorList>
            <consortium name="The Broad Institute Genome Sequencing Platform"/>
            <person name="Russ C."/>
            <person name="Nusbaum C."/>
            <person name="Tyler B."/>
            <person name="van West P."/>
            <person name="Dieguez-Uribeondo J."/>
            <person name="de Bruijn I."/>
            <person name="Tripathy S."/>
            <person name="Jiang R."/>
            <person name="Young S.K."/>
            <person name="Zeng Q."/>
            <person name="Gargeya S."/>
            <person name="Fitzgerald M."/>
            <person name="Haas B."/>
            <person name="Abouelleil A."/>
            <person name="Alvarado L."/>
            <person name="Arachchi H.M."/>
            <person name="Berlin A."/>
            <person name="Chapman S.B."/>
            <person name="Goldberg J."/>
            <person name="Griggs A."/>
            <person name="Gujja S."/>
            <person name="Hansen M."/>
            <person name="Howarth C."/>
            <person name="Imamovic A."/>
            <person name="Larimer J."/>
            <person name="McCowen C."/>
            <person name="Montmayeur A."/>
            <person name="Murphy C."/>
            <person name="Neiman D."/>
            <person name="Pearson M."/>
            <person name="Priest M."/>
            <person name="Roberts A."/>
            <person name="Saif S."/>
            <person name="Shea T."/>
            <person name="Sisk P."/>
            <person name="Sykes S."/>
            <person name="Wortman J."/>
            <person name="Nusbaum C."/>
            <person name="Birren B."/>
        </authorList>
    </citation>
    <scope>NUCLEOTIDE SEQUENCE [LARGE SCALE GENOMIC DNA]</scope>
    <source>
        <strain evidence="5 6">VS20</strain>
    </source>
</reference>
<dbReference type="OrthoDB" id="10037376at2759"/>
<dbReference type="InParanoid" id="T0Q3F5"/>
<name>T0Q3F5_SAPDV</name>
<keyword evidence="6" id="KW-1185">Reference proteome</keyword>
<keyword evidence="3" id="KW-0812">Transmembrane</keyword>
<feature type="compositionally biased region" description="Low complexity" evidence="2">
    <location>
        <begin position="206"/>
        <end position="252"/>
    </location>
</feature>
<keyword evidence="1" id="KW-0843">Virulence</keyword>
<sequence>MRLRLDALPVPPAVARMVGKVGNAAMYCTGITVGPSMVLTSAACVHAGFMTYEINQVVANVVGVHRQSEFWPDATDDGDYALLELDTPLGDRFGTLPLVGAPPCVITLVAVYTSLSVSTVQFAPGFDPGVQVQCTMKVVSTSRCVHDCDTSSVGSPGAPLLVTVRNTTASTTCVVGMHLVGDSASKNRIGSIVAAANAHLSWLQSTKTTTPPTTTTVTTPTPTTTVTTPTTMTTSTPTTSPTTTIAPETAPPSDKSEATAVPISNASSDGSSSTNTIVYVCIAVVLIAWFIVLGCMLRRRLSQQRDLMTPATAS</sequence>
<dbReference type="InterPro" id="IPR043504">
    <property type="entry name" value="Peptidase_S1_PA_chymotrypsin"/>
</dbReference>
<feature type="region of interest" description="Disordered" evidence="2">
    <location>
        <begin position="205"/>
        <end position="272"/>
    </location>
</feature>